<keyword evidence="2 3" id="KW-0687">Ribonucleoprotein</keyword>
<accession>A0ABV8CKV3</accession>
<dbReference type="SUPFAM" id="SSF56053">
    <property type="entry name" value="Ribosomal protein L6"/>
    <property type="match status" value="2"/>
</dbReference>
<keyword evidence="3 5" id="KW-0699">rRNA-binding</keyword>
<proteinExistence type="inferred from homology"/>
<dbReference type="PROSITE" id="PS00525">
    <property type="entry name" value="RIBOSOMAL_L6_1"/>
    <property type="match status" value="1"/>
</dbReference>
<dbReference type="NCBIfam" id="TIGR03654">
    <property type="entry name" value="L6_bact"/>
    <property type="match status" value="1"/>
</dbReference>
<dbReference type="InterPro" id="IPR002358">
    <property type="entry name" value="Ribosomal_uL6_CS"/>
</dbReference>
<dbReference type="InterPro" id="IPR036789">
    <property type="entry name" value="Ribosomal_uL6-like_a/b-dom_sf"/>
</dbReference>
<comment type="function">
    <text evidence="3 5">This protein binds to the 23S rRNA, and is important in its secondary structure. It is located near the subunit interface in the base of the L7/L12 stalk, and near the tRNA binding site of the peptidyltransferase center.</text>
</comment>
<dbReference type="PIRSF" id="PIRSF002162">
    <property type="entry name" value="Ribosomal_L6"/>
    <property type="match status" value="1"/>
</dbReference>
<dbReference type="RefSeq" id="WP_377150774.1">
    <property type="nucleotide sequence ID" value="NZ_JBHSAF010000002.1"/>
</dbReference>
<evidence type="ECO:0000256" key="4">
    <source>
        <dbReference type="RuleBase" id="RU003869"/>
    </source>
</evidence>
<dbReference type="InterPro" id="IPR019906">
    <property type="entry name" value="Ribosomal_uL6_bac-type"/>
</dbReference>
<evidence type="ECO:0000256" key="1">
    <source>
        <dbReference type="ARBA" id="ARBA00022980"/>
    </source>
</evidence>
<evidence type="ECO:0000256" key="2">
    <source>
        <dbReference type="ARBA" id="ARBA00023274"/>
    </source>
</evidence>
<dbReference type="PANTHER" id="PTHR11655">
    <property type="entry name" value="60S/50S RIBOSOMAL PROTEIN L6/L9"/>
    <property type="match status" value="1"/>
</dbReference>
<evidence type="ECO:0000313" key="7">
    <source>
        <dbReference type="EMBL" id="MFC3912635.1"/>
    </source>
</evidence>
<dbReference type="InterPro" id="IPR020040">
    <property type="entry name" value="Ribosomal_uL6_a/b-dom"/>
</dbReference>
<dbReference type="EMBL" id="JBHSAF010000002">
    <property type="protein sequence ID" value="MFC3912635.1"/>
    <property type="molecule type" value="Genomic_DNA"/>
</dbReference>
<gene>
    <name evidence="3 7" type="primary">rplF</name>
    <name evidence="7" type="ORF">ACFOSS_04005</name>
</gene>
<dbReference type="Proteomes" id="UP001595692">
    <property type="component" value="Unassembled WGS sequence"/>
</dbReference>
<evidence type="ECO:0000256" key="5">
    <source>
        <dbReference type="RuleBase" id="RU003870"/>
    </source>
</evidence>
<dbReference type="InterPro" id="IPR000702">
    <property type="entry name" value="Ribosomal_uL6-like"/>
</dbReference>
<dbReference type="GO" id="GO:0005840">
    <property type="term" value="C:ribosome"/>
    <property type="evidence" value="ECO:0007669"/>
    <property type="project" value="UniProtKB-KW"/>
</dbReference>
<name>A0ABV8CKV3_9GAMM</name>
<keyword evidence="1 3" id="KW-0689">Ribosomal protein</keyword>
<evidence type="ECO:0000256" key="3">
    <source>
        <dbReference type="HAMAP-Rule" id="MF_01365"/>
    </source>
</evidence>
<keyword evidence="3 5" id="KW-0694">RNA-binding</keyword>
<keyword evidence="8" id="KW-1185">Reference proteome</keyword>
<dbReference type="Pfam" id="PF00347">
    <property type="entry name" value="Ribosomal_L6"/>
    <property type="match status" value="2"/>
</dbReference>
<evidence type="ECO:0000313" key="8">
    <source>
        <dbReference type="Proteomes" id="UP001595692"/>
    </source>
</evidence>
<organism evidence="7 8">
    <name type="scientific">Pseudaeromonas sharmana</name>
    <dbReference type="NCBI Taxonomy" id="328412"/>
    <lineage>
        <taxon>Bacteria</taxon>
        <taxon>Pseudomonadati</taxon>
        <taxon>Pseudomonadota</taxon>
        <taxon>Gammaproteobacteria</taxon>
        <taxon>Aeromonadales</taxon>
        <taxon>Aeromonadaceae</taxon>
        <taxon>Pseudaeromonas</taxon>
    </lineage>
</organism>
<sequence>MSRVAKAPVAIPAGVEVTLNGQEITVKGKNGSLSRSINAAVVVTKEENVLKFAPRDASAGADAQAGTARALVNNMVIGVTAGFERKLQLVGVGYRAQAKGKVVGLSLGFSHPVEHELPEGVTAECPTQTEIVLKSADKALLGQVAADIRSYRRPEPYKGKGVRYSDEVVRTKEAKKK</sequence>
<protein>
    <recommendedName>
        <fullName evidence="3">Large ribosomal subunit protein uL6</fullName>
    </recommendedName>
</protein>
<feature type="domain" description="Large ribosomal subunit protein uL6 alpha-beta" evidence="6">
    <location>
        <begin position="90"/>
        <end position="164"/>
    </location>
</feature>
<comment type="caution">
    <text evidence="7">The sequence shown here is derived from an EMBL/GenBank/DDBJ whole genome shotgun (WGS) entry which is preliminary data.</text>
</comment>
<dbReference type="Gene3D" id="3.90.930.12">
    <property type="entry name" value="Ribosomal protein L6, alpha-beta domain"/>
    <property type="match status" value="2"/>
</dbReference>
<reference evidence="8" key="1">
    <citation type="journal article" date="2019" name="Int. J. Syst. Evol. Microbiol.">
        <title>The Global Catalogue of Microorganisms (GCM) 10K type strain sequencing project: providing services to taxonomists for standard genome sequencing and annotation.</title>
        <authorList>
            <consortium name="The Broad Institute Genomics Platform"/>
            <consortium name="The Broad Institute Genome Sequencing Center for Infectious Disease"/>
            <person name="Wu L."/>
            <person name="Ma J."/>
        </authorList>
    </citation>
    <scope>NUCLEOTIDE SEQUENCE [LARGE SCALE GENOMIC DNA]</scope>
    <source>
        <strain evidence="8">CCUG 54939</strain>
    </source>
</reference>
<feature type="domain" description="Large ribosomal subunit protein uL6 alpha-beta" evidence="6">
    <location>
        <begin position="11"/>
        <end position="82"/>
    </location>
</feature>
<comment type="similarity">
    <text evidence="3 4">Belongs to the universal ribosomal protein uL6 family.</text>
</comment>
<dbReference type="PANTHER" id="PTHR11655:SF14">
    <property type="entry name" value="LARGE RIBOSOMAL SUBUNIT PROTEIN UL6M"/>
    <property type="match status" value="1"/>
</dbReference>
<evidence type="ECO:0000259" key="6">
    <source>
        <dbReference type="Pfam" id="PF00347"/>
    </source>
</evidence>
<dbReference type="PRINTS" id="PR00059">
    <property type="entry name" value="RIBOSOMALL6"/>
</dbReference>
<dbReference type="HAMAP" id="MF_01365_B">
    <property type="entry name" value="Ribosomal_uL6_B"/>
    <property type="match status" value="1"/>
</dbReference>
<comment type="subunit">
    <text evidence="3">Part of the 50S ribosomal subunit.</text>
</comment>